<accession>A0ABN8I4K3</accession>
<reference evidence="1" key="1">
    <citation type="submission" date="2022-03" db="EMBL/GenBank/DDBJ databases">
        <authorList>
            <person name="Martin H S."/>
        </authorList>
    </citation>
    <scope>NUCLEOTIDE SEQUENCE</scope>
</reference>
<organism evidence="1 2">
    <name type="scientific">Iphiclides podalirius</name>
    <name type="common">scarce swallowtail</name>
    <dbReference type="NCBI Taxonomy" id="110791"/>
    <lineage>
        <taxon>Eukaryota</taxon>
        <taxon>Metazoa</taxon>
        <taxon>Ecdysozoa</taxon>
        <taxon>Arthropoda</taxon>
        <taxon>Hexapoda</taxon>
        <taxon>Insecta</taxon>
        <taxon>Pterygota</taxon>
        <taxon>Neoptera</taxon>
        <taxon>Endopterygota</taxon>
        <taxon>Lepidoptera</taxon>
        <taxon>Glossata</taxon>
        <taxon>Ditrysia</taxon>
        <taxon>Papilionoidea</taxon>
        <taxon>Papilionidae</taxon>
        <taxon>Papilioninae</taxon>
        <taxon>Iphiclides</taxon>
    </lineage>
</organism>
<keyword evidence="2" id="KW-1185">Reference proteome</keyword>
<protein>
    <submittedName>
        <fullName evidence="1">Uncharacterized protein</fullName>
    </submittedName>
</protein>
<feature type="non-terminal residue" evidence="1">
    <location>
        <position position="102"/>
    </location>
</feature>
<evidence type="ECO:0000313" key="1">
    <source>
        <dbReference type="EMBL" id="CAH2046842.1"/>
    </source>
</evidence>
<evidence type="ECO:0000313" key="2">
    <source>
        <dbReference type="Proteomes" id="UP000837857"/>
    </source>
</evidence>
<name>A0ABN8I4K3_9NEOP</name>
<proteinExistence type="predicted"/>
<gene>
    <name evidence="1" type="ORF">IPOD504_LOCUS5509</name>
</gene>
<sequence length="102" mass="11440">MNQMGNFRVIRGREGLQLLRSAALDAAAYKQYKLIIASISVMRLSSAVVIALFAERPMSRERALASRVRFRRNGSERGAGNARDWAKIVDARAPRPPAIDWQ</sequence>
<dbReference type="Proteomes" id="UP000837857">
    <property type="component" value="Chromosome 17"/>
</dbReference>
<dbReference type="EMBL" id="OW152829">
    <property type="protein sequence ID" value="CAH2046842.1"/>
    <property type="molecule type" value="Genomic_DNA"/>
</dbReference>